<organism evidence="1 2">
    <name type="scientific">Rhodotorula diobovata</name>
    <dbReference type="NCBI Taxonomy" id="5288"/>
    <lineage>
        <taxon>Eukaryota</taxon>
        <taxon>Fungi</taxon>
        <taxon>Dikarya</taxon>
        <taxon>Basidiomycota</taxon>
        <taxon>Pucciniomycotina</taxon>
        <taxon>Microbotryomycetes</taxon>
        <taxon>Sporidiobolales</taxon>
        <taxon>Sporidiobolaceae</taxon>
        <taxon>Rhodotorula</taxon>
    </lineage>
</organism>
<sequence length="183" mass="20822">MDAEALVESSSPNIEWPEPSPFLRLPTELLDEVFCLSYQSEPLDPSVPNYARMPPHAHKPLCRRLYLSQRRALYSRVDLYSYRALRSFSRALVLDASGEQADLVRSLPLWAAWESTNNAPWTTVVYLGHGHSAAPTEQDEWDEADNFVLRFKTLDHELLAVLLEDKSTPAKLSRLARARASAW</sequence>
<gene>
    <name evidence="1" type="ORF">DMC30DRAFT_415481</name>
</gene>
<name>A0A5C5FYR9_9BASI</name>
<dbReference type="EMBL" id="SOZI01000032">
    <property type="protein sequence ID" value="TNY22037.1"/>
    <property type="molecule type" value="Genomic_DNA"/>
</dbReference>
<accession>A0A5C5FYR9</accession>
<proteinExistence type="predicted"/>
<protein>
    <submittedName>
        <fullName evidence="1">Uncharacterized protein</fullName>
    </submittedName>
</protein>
<comment type="caution">
    <text evidence="1">The sequence shown here is derived from an EMBL/GenBank/DDBJ whole genome shotgun (WGS) entry which is preliminary data.</text>
</comment>
<dbReference type="AlphaFoldDB" id="A0A5C5FYR9"/>
<evidence type="ECO:0000313" key="2">
    <source>
        <dbReference type="Proteomes" id="UP000311382"/>
    </source>
</evidence>
<evidence type="ECO:0000313" key="1">
    <source>
        <dbReference type="EMBL" id="TNY22037.1"/>
    </source>
</evidence>
<dbReference type="Proteomes" id="UP000311382">
    <property type="component" value="Unassembled WGS sequence"/>
</dbReference>
<reference evidence="1 2" key="1">
    <citation type="submission" date="2019-03" db="EMBL/GenBank/DDBJ databases">
        <title>Rhodosporidium diobovatum UCD-FST 08-225 genome sequencing, assembly, and annotation.</title>
        <authorList>
            <person name="Fakankun I.U."/>
            <person name="Fristensky B."/>
            <person name="Levin D.B."/>
        </authorList>
    </citation>
    <scope>NUCLEOTIDE SEQUENCE [LARGE SCALE GENOMIC DNA]</scope>
    <source>
        <strain evidence="1 2">UCD-FST 08-225</strain>
    </source>
</reference>
<keyword evidence="2" id="KW-1185">Reference proteome</keyword>